<dbReference type="PANTHER" id="PTHR30349:SF41">
    <property type="entry name" value="INTEGRASE_RECOMBINASE PROTEIN MJ0367-RELATED"/>
    <property type="match status" value="1"/>
</dbReference>
<dbReference type="PROSITE" id="PS51900">
    <property type="entry name" value="CB"/>
    <property type="match status" value="1"/>
</dbReference>
<dbReference type="InterPro" id="IPR011010">
    <property type="entry name" value="DNA_brk_join_enz"/>
</dbReference>
<dbReference type="GO" id="GO:0006310">
    <property type="term" value="P:DNA recombination"/>
    <property type="evidence" value="ECO:0007669"/>
    <property type="project" value="UniProtKB-KW"/>
</dbReference>
<protein>
    <recommendedName>
        <fullName evidence="10">Integrase</fullName>
    </recommendedName>
</protein>
<name>A0A918VP82_9GAMM</name>
<dbReference type="InterPro" id="IPR044068">
    <property type="entry name" value="CB"/>
</dbReference>
<dbReference type="InterPro" id="IPR013762">
    <property type="entry name" value="Integrase-like_cat_sf"/>
</dbReference>
<comment type="caution">
    <text evidence="8">The sequence shown here is derived from an EMBL/GenBank/DDBJ whole genome shotgun (WGS) entry which is preliminary data.</text>
</comment>
<keyword evidence="3 5" id="KW-0238">DNA-binding</keyword>
<proteinExistence type="inferred from homology"/>
<evidence type="ECO:0008006" key="10">
    <source>
        <dbReference type="Google" id="ProtNLM"/>
    </source>
</evidence>
<dbReference type="EMBL" id="BMXA01000006">
    <property type="protein sequence ID" value="GHA16747.1"/>
    <property type="molecule type" value="Genomic_DNA"/>
</dbReference>
<evidence type="ECO:0000313" key="9">
    <source>
        <dbReference type="Proteomes" id="UP000614811"/>
    </source>
</evidence>
<dbReference type="Proteomes" id="UP000614811">
    <property type="component" value="Unassembled WGS sequence"/>
</dbReference>
<evidence type="ECO:0000256" key="3">
    <source>
        <dbReference type="ARBA" id="ARBA00023125"/>
    </source>
</evidence>
<gene>
    <name evidence="8" type="ORF">GCM10008090_27930</name>
</gene>
<evidence type="ECO:0000256" key="4">
    <source>
        <dbReference type="ARBA" id="ARBA00023172"/>
    </source>
</evidence>
<evidence type="ECO:0000313" key="8">
    <source>
        <dbReference type="EMBL" id="GHA16747.1"/>
    </source>
</evidence>
<keyword evidence="9" id="KW-1185">Reference proteome</keyword>
<evidence type="ECO:0000256" key="1">
    <source>
        <dbReference type="ARBA" id="ARBA00008857"/>
    </source>
</evidence>
<dbReference type="AlphaFoldDB" id="A0A918VP82"/>
<keyword evidence="2" id="KW-0229">DNA integration</keyword>
<dbReference type="PANTHER" id="PTHR30349">
    <property type="entry name" value="PHAGE INTEGRASE-RELATED"/>
    <property type="match status" value="1"/>
</dbReference>
<evidence type="ECO:0000259" key="6">
    <source>
        <dbReference type="PROSITE" id="PS51898"/>
    </source>
</evidence>
<dbReference type="Pfam" id="PF02899">
    <property type="entry name" value="Phage_int_SAM_1"/>
    <property type="match status" value="1"/>
</dbReference>
<accession>A0A918VP82</accession>
<dbReference type="GO" id="GO:0015074">
    <property type="term" value="P:DNA integration"/>
    <property type="evidence" value="ECO:0007669"/>
    <property type="project" value="UniProtKB-KW"/>
</dbReference>
<evidence type="ECO:0000259" key="7">
    <source>
        <dbReference type="PROSITE" id="PS51900"/>
    </source>
</evidence>
<dbReference type="InterPro" id="IPR002104">
    <property type="entry name" value="Integrase_catalytic"/>
</dbReference>
<keyword evidence="4" id="KW-0233">DNA recombination</keyword>
<dbReference type="SUPFAM" id="SSF56349">
    <property type="entry name" value="DNA breaking-rejoining enzymes"/>
    <property type="match status" value="1"/>
</dbReference>
<comment type="similarity">
    <text evidence="1">Belongs to the 'phage' integrase family.</text>
</comment>
<feature type="domain" description="Core-binding (CB)" evidence="7">
    <location>
        <begin position="21"/>
        <end position="112"/>
    </location>
</feature>
<dbReference type="InterPro" id="IPR004107">
    <property type="entry name" value="Integrase_SAM-like_N"/>
</dbReference>
<sequence length="326" mass="37555">MSMEKRVSEAVISPKPITTSLRIDEVLDGFLSTKRSENTKRAYARDILDLFAKLGVRSLDQLGKIMFHDLVKQIQDYLDDLTEYDEETNRPINPKTTNRKAYALSSFFKYLMHSYEYPKNPLDQYQAHKVDKRSSTSSLTRAEVLDVIGYMDKRHKISQTAYRDYLAICTLAVLALRRNELVGIKWSDLDLDKSSVNVFQKGGSYKLLPMPGNLLKRMLEYRSTYEPASDYIFSPVRNNTTKSLKKPLNTSYIYQLVQKVVFKVANGKRATPHSFRKTFIELALNNQEDFISIINATGHSTVEMIKYYDTRDTLKNNAVHGMSKLI</sequence>
<dbReference type="Gene3D" id="1.10.150.130">
    <property type="match status" value="1"/>
</dbReference>
<dbReference type="PROSITE" id="PS51898">
    <property type="entry name" value="TYR_RECOMBINASE"/>
    <property type="match status" value="1"/>
</dbReference>
<evidence type="ECO:0000256" key="5">
    <source>
        <dbReference type="PROSITE-ProRule" id="PRU01248"/>
    </source>
</evidence>
<dbReference type="CDD" id="cd00397">
    <property type="entry name" value="DNA_BRE_C"/>
    <property type="match status" value="1"/>
</dbReference>
<dbReference type="GO" id="GO:0003677">
    <property type="term" value="F:DNA binding"/>
    <property type="evidence" value="ECO:0007669"/>
    <property type="project" value="UniProtKB-UniRule"/>
</dbReference>
<organism evidence="8 9">
    <name type="scientific">Arenicella chitinivorans</name>
    <dbReference type="NCBI Taxonomy" id="1329800"/>
    <lineage>
        <taxon>Bacteria</taxon>
        <taxon>Pseudomonadati</taxon>
        <taxon>Pseudomonadota</taxon>
        <taxon>Gammaproteobacteria</taxon>
        <taxon>Arenicellales</taxon>
        <taxon>Arenicellaceae</taxon>
        <taxon>Arenicella</taxon>
    </lineage>
</organism>
<dbReference type="Gene3D" id="1.10.443.10">
    <property type="entry name" value="Intergrase catalytic core"/>
    <property type="match status" value="1"/>
</dbReference>
<evidence type="ECO:0000256" key="2">
    <source>
        <dbReference type="ARBA" id="ARBA00022908"/>
    </source>
</evidence>
<dbReference type="InterPro" id="IPR010998">
    <property type="entry name" value="Integrase_recombinase_N"/>
</dbReference>
<reference evidence="8" key="1">
    <citation type="journal article" date="2014" name="Int. J. Syst. Evol. Microbiol.">
        <title>Complete genome sequence of Corynebacterium casei LMG S-19264T (=DSM 44701T), isolated from a smear-ripened cheese.</title>
        <authorList>
            <consortium name="US DOE Joint Genome Institute (JGI-PGF)"/>
            <person name="Walter F."/>
            <person name="Albersmeier A."/>
            <person name="Kalinowski J."/>
            <person name="Ruckert C."/>
        </authorList>
    </citation>
    <scope>NUCLEOTIDE SEQUENCE</scope>
    <source>
        <strain evidence="8">KCTC 12711</strain>
    </source>
</reference>
<reference evidence="8" key="2">
    <citation type="submission" date="2020-09" db="EMBL/GenBank/DDBJ databases">
        <authorList>
            <person name="Sun Q."/>
            <person name="Kim S."/>
        </authorList>
    </citation>
    <scope>NUCLEOTIDE SEQUENCE</scope>
    <source>
        <strain evidence="8">KCTC 12711</strain>
    </source>
</reference>
<dbReference type="InterPro" id="IPR050090">
    <property type="entry name" value="Tyrosine_recombinase_XerCD"/>
</dbReference>
<dbReference type="Pfam" id="PF00589">
    <property type="entry name" value="Phage_integrase"/>
    <property type="match status" value="1"/>
</dbReference>
<feature type="domain" description="Tyr recombinase" evidence="6">
    <location>
        <begin position="134"/>
        <end position="321"/>
    </location>
</feature>